<comment type="similarity">
    <text evidence="1 3">Belongs to the HAD-like hydrolase superfamily. S-2-haloalkanoic acid dehalogenase family.</text>
</comment>
<dbReference type="Pfam" id="PF00702">
    <property type="entry name" value="Hydrolase"/>
    <property type="match status" value="1"/>
</dbReference>
<sequence length="236" mass="25326">MRGVKAVLFDVFGTVVDWRSSLIAELGAFGARRGIAADWAGLVDAWRGAYQPSMQRVRSGALPWTVLDDLHRASLDELIARFAISGLDDADRAWMVAGWHRLKPWPDTVAGLDALKQHAIIGTLSNGNVALLVNLAKAGGMAWDVVFGADIFGHYKPDPETYLGACRLLRLAPHEVMLAAAHNSDLAAARALGLRTGFIPRPGEYGPAQARDLRAEAAWDIVAEDIPRLAAAVASG</sequence>
<dbReference type="NCBIfam" id="TIGR01428">
    <property type="entry name" value="HAD_type_II"/>
    <property type="match status" value="1"/>
</dbReference>
<dbReference type="InterPro" id="IPR023214">
    <property type="entry name" value="HAD_sf"/>
</dbReference>
<gene>
    <name evidence="4" type="ORF">ENY07_02390</name>
</gene>
<dbReference type="PANTHER" id="PTHR43316:SF3">
    <property type="entry name" value="HALOACID DEHALOGENASE, TYPE II (AFU_ORTHOLOGUE AFUA_2G07750)-RELATED"/>
    <property type="match status" value="1"/>
</dbReference>
<accession>A0A8J4M584</accession>
<dbReference type="PANTHER" id="PTHR43316">
    <property type="entry name" value="HYDROLASE, HALOACID DELAHOGENASE-RELATED"/>
    <property type="match status" value="1"/>
</dbReference>
<dbReference type="Gene3D" id="3.40.50.1000">
    <property type="entry name" value="HAD superfamily/HAD-like"/>
    <property type="match status" value="1"/>
</dbReference>
<dbReference type="EC" id="3.8.1.2" evidence="3"/>
<dbReference type="PRINTS" id="PR00413">
    <property type="entry name" value="HADHALOGNASE"/>
</dbReference>
<evidence type="ECO:0000313" key="4">
    <source>
        <dbReference type="EMBL" id="HGC42059.1"/>
    </source>
</evidence>
<dbReference type="AlphaFoldDB" id="A0A8J4M584"/>
<keyword evidence="2 3" id="KW-0378">Hydrolase</keyword>
<reference evidence="4" key="1">
    <citation type="journal article" date="2020" name="mSystems">
        <title>Genome- and Community-Level Interaction Insights into Carbon Utilization and Element Cycling Functions of Hydrothermarchaeota in Hydrothermal Sediment.</title>
        <authorList>
            <person name="Zhou Z."/>
            <person name="Liu Y."/>
            <person name="Xu W."/>
            <person name="Pan J."/>
            <person name="Luo Z.H."/>
            <person name="Li M."/>
        </authorList>
    </citation>
    <scope>NUCLEOTIDE SEQUENCE</scope>
    <source>
        <strain evidence="4">SpSt-997</strain>
    </source>
</reference>
<dbReference type="NCBIfam" id="TIGR01493">
    <property type="entry name" value="HAD-SF-IA-v2"/>
    <property type="match status" value="1"/>
</dbReference>
<dbReference type="CDD" id="cd02588">
    <property type="entry name" value="HAD_L2-DEX"/>
    <property type="match status" value="1"/>
</dbReference>
<proteinExistence type="inferred from homology"/>
<dbReference type="InterPro" id="IPR036412">
    <property type="entry name" value="HAD-like_sf"/>
</dbReference>
<evidence type="ECO:0000256" key="1">
    <source>
        <dbReference type="ARBA" id="ARBA00008106"/>
    </source>
</evidence>
<dbReference type="InterPro" id="IPR006439">
    <property type="entry name" value="HAD-SF_hydro_IA"/>
</dbReference>
<evidence type="ECO:0000256" key="2">
    <source>
        <dbReference type="ARBA" id="ARBA00022801"/>
    </source>
</evidence>
<comment type="catalytic activity">
    <reaction evidence="3">
        <text>an (S)-2-haloacid + H2O = a (2R)-2-hydroxycarboxylate + a halide anion + H(+)</text>
        <dbReference type="Rhea" id="RHEA:11192"/>
        <dbReference type="ChEBI" id="CHEBI:15377"/>
        <dbReference type="ChEBI" id="CHEBI:15378"/>
        <dbReference type="ChEBI" id="CHEBI:16042"/>
        <dbReference type="ChEBI" id="CHEBI:58314"/>
        <dbReference type="ChEBI" id="CHEBI:137405"/>
        <dbReference type="EC" id="3.8.1.2"/>
    </reaction>
</comment>
<dbReference type="InterPro" id="IPR051540">
    <property type="entry name" value="S-2-haloacid_dehalogenase"/>
</dbReference>
<dbReference type="Gene3D" id="1.10.150.240">
    <property type="entry name" value="Putative phosphatase, domain 2"/>
    <property type="match status" value="1"/>
</dbReference>
<dbReference type="EMBL" id="DTQM01000050">
    <property type="protein sequence ID" value="HGC42059.1"/>
    <property type="molecule type" value="Genomic_DNA"/>
</dbReference>
<protein>
    <recommendedName>
        <fullName evidence="3">(S)-2-haloacid dehalogenase</fullName>
        <ecNumber evidence="3">3.8.1.2</ecNumber>
    </recommendedName>
    <alternativeName>
        <fullName evidence="3">2-haloalkanoic acid dehalogenase</fullName>
    </alternativeName>
    <alternativeName>
        <fullName evidence="3">Halocarboxylic acid halidohydrolase</fullName>
    </alternativeName>
    <alternativeName>
        <fullName evidence="3">L-2-haloacid dehalogenase</fullName>
    </alternativeName>
</protein>
<comment type="function">
    <text evidence="3">Catalyzes the hydrolytic dehalogenation of small (S)-2-haloalkanoic acids to yield the corresponding (R)-2-hydroxyalkanoic acids.</text>
</comment>
<dbReference type="InterPro" id="IPR006328">
    <property type="entry name" value="2-HAD"/>
</dbReference>
<dbReference type="GO" id="GO:0018784">
    <property type="term" value="F:(S)-2-haloacid dehalogenase activity"/>
    <property type="evidence" value="ECO:0007669"/>
    <property type="project" value="UniProtKB-UniRule"/>
</dbReference>
<name>A0A8J4M584_9PROT</name>
<dbReference type="InterPro" id="IPR023198">
    <property type="entry name" value="PGP-like_dom2"/>
</dbReference>
<evidence type="ECO:0000256" key="3">
    <source>
        <dbReference type="RuleBase" id="RU368077"/>
    </source>
</evidence>
<comment type="caution">
    <text evidence="4">The sequence shown here is derived from an EMBL/GenBank/DDBJ whole genome shotgun (WGS) entry which is preliminary data.</text>
</comment>
<dbReference type="SUPFAM" id="SSF56784">
    <property type="entry name" value="HAD-like"/>
    <property type="match status" value="1"/>
</dbReference>
<organism evidence="4">
    <name type="scientific">Acidicaldus sp</name>
    <dbReference type="NCBI Taxonomy" id="1872105"/>
    <lineage>
        <taxon>Bacteria</taxon>
        <taxon>Pseudomonadati</taxon>
        <taxon>Pseudomonadota</taxon>
        <taxon>Alphaproteobacteria</taxon>
        <taxon>Acetobacterales</taxon>
        <taxon>Acetobacteraceae</taxon>
        <taxon>Acidicaldus</taxon>
    </lineage>
</organism>